<evidence type="ECO:0000313" key="2">
    <source>
        <dbReference type="Proteomes" id="UP000245138"/>
    </source>
</evidence>
<sequence>MIKGVCILMTKKIKKDLMLCFTPLQAFTLGRIIEEEGLAKENIDFFFFSSNRTPLIDHEFAELKVNGGRSYLFSRKPELWDVIKLKMLFVGKSYRDIYLANANSTLVNYVLSFCRFDNIKTFDDGVINVNSPLFYTREYKDDNAIGITIAKKLFKRKYTPRHIIESAVRHYTILKHNEDVNVKCDLTYISLFGQQKHTGHALNKKDECNVFIGSKFNEILKGDDELSLLKEMVVFKFKCDIKYLLDNLGQCIYLPHPRERDSDFLKEYRKESNEISEKVIFKLTREYHKINVYGFSSTCQFNLACNDNIHCIVLDSQFLRDDIRLSSHYLINDGADIINIDQPWAGSVTNKLNLPV</sequence>
<dbReference type="EMBL" id="QDKJ01000011">
    <property type="protein sequence ID" value="PWC11173.1"/>
    <property type="molecule type" value="Genomic_DNA"/>
</dbReference>
<evidence type="ECO:0000313" key="1">
    <source>
        <dbReference type="EMBL" id="PWC11173.1"/>
    </source>
</evidence>
<organism evidence="1 2">
    <name type="scientific">Brenneria roseae subsp. americana</name>
    <dbReference type="NCBI Taxonomy" id="1508507"/>
    <lineage>
        <taxon>Bacteria</taxon>
        <taxon>Pseudomonadati</taxon>
        <taxon>Pseudomonadota</taxon>
        <taxon>Gammaproteobacteria</taxon>
        <taxon>Enterobacterales</taxon>
        <taxon>Pectobacteriaceae</taxon>
        <taxon>Brenneria</taxon>
    </lineage>
</organism>
<comment type="caution">
    <text evidence="1">The sequence shown here is derived from an EMBL/GenBank/DDBJ whole genome shotgun (WGS) entry which is preliminary data.</text>
</comment>
<reference evidence="1 2" key="1">
    <citation type="submission" date="2018-04" db="EMBL/GenBank/DDBJ databases">
        <title>Brenneria corticis sp.nov.</title>
        <authorList>
            <person name="Li Y."/>
        </authorList>
    </citation>
    <scope>NUCLEOTIDE SEQUENCE [LARGE SCALE GENOMIC DNA]</scope>
    <source>
        <strain evidence="1 2">LMG 27715</strain>
    </source>
</reference>
<name>A0A2U1TP40_9GAMM</name>
<dbReference type="InterPro" id="IPR012477">
    <property type="entry name" value="Glyco_transf_52"/>
</dbReference>
<evidence type="ECO:0008006" key="3">
    <source>
        <dbReference type="Google" id="ProtNLM"/>
    </source>
</evidence>
<keyword evidence="2" id="KW-1185">Reference proteome</keyword>
<accession>A0A2U1TP40</accession>
<gene>
    <name evidence="1" type="ORF">B4923_14880</name>
</gene>
<dbReference type="AlphaFoldDB" id="A0A2U1TP40"/>
<dbReference type="OrthoDB" id="6630227at2"/>
<dbReference type="Gene3D" id="3.30.370.20">
    <property type="match status" value="1"/>
</dbReference>
<proteinExistence type="predicted"/>
<dbReference type="Pfam" id="PF07922">
    <property type="entry name" value="Glyco_transf_52"/>
    <property type="match status" value="1"/>
</dbReference>
<protein>
    <recommendedName>
        <fullName evidence="3">CMP-N-acetylneuraminate-beta-galactosamide-alpha-2, 3-sialyltransferase</fullName>
    </recommendedName>
</protein>
<dbReference type="Proteomes" id="UP000245138">
    <property type="component" value="Unassembled WGS sequence"/>
</dbReference>